<feature type="binding site" evidence="3">
    <location>
        <position position="67"/>
    </location>
    <ligand>
        <name>a divalent metal cation</name>
        <dbReference type="ChEBI" id="CHEBI:60240"/>
        <label>1</label>
    </ligand>
</feature>
<reference evidence="4 5" key="1">
    <citation type="submission" date="2018-05" db="EMBL/GenBank/DDBJ databases">
        <title>Draft genome of Methanospirillum lacunae Ki8-1.</title>
        <authorList>
            <person name="Dueholm M.S."/>
            <person name="Nielsen P.H."/>
            <person name="Bakmann L.F."/>
            <person name="Otzen D.E."/>
        </authorList>
    </citation>
    <scope>NUCLEOTIDE SEQUENCE [LARGE SCALE GENOMIC DNA]</scope>
    <source>
        <strain evidence="4 5">Ki8-1</strain>
    </source>
</reference>
<dbReference type="PANTHER" id="PTHR13799">
    <property type="entry name" value="NGG1 INTERACTING FACTOR 3"/>
    <property type="match status" value="1"/>
</dbReference>
<name>A0A2V2MZ23_9EURY</name>
<dbReference type="AlphaFoldDB" id="A0A2V2MZ23"/>
<comment type="similarity">
    <text evidence="1">Belongs to the GTP cyclohydrolase I type 2/NIF3 family.</text>
</comment>
<proteinExistence type="inferred from homology"/>
<dbReference type="PANTHER" id="PTHR13799:SF14">
    <property type="entry name" value="GTP CYCLOHYDROLASE 1 TYPE 2 HOMOLOG"/>
    <property type="match status" value="1"/>
</dbReference>
<keyword evidence="5" id="KW-1185">Reference proteome</keyword>
<dbReference type="InterPro" id="IPR002678">
    <property type="entry name" value="DUF34/NIF3"/>
</dbReference>
<feature type="binding site" evidence="3">
    <location>
        <position position="210"/>
    </location>
    <ligand>
        <name>a divalent metal cation</name>
        <dbReference type="ChEBI" id="CHEBI:60240"/>
        <label>1</label>
    </ligand>
</feature>
<comment type="caution">
    <text evidence="4">The sequence shown here is derived from an EMBL/GenBank/DDBJ whole genome shotgun (WGS) entry which is preliminary data.</text>
</comment>
<feature type="binding site" evidence="3">
    <location>
        <position position="103"/>
    </location>
    <ligand>
        <name>a divalent metal cation</name>
        <dbReference type="ChEBI" id="CHEBI:60240"/>
        <label>1</label>
    </ligand>
</feature>
<dbReference type="GO" id="GO:0046872">
    <property type="term" value="F:metal ion binding"/>
    <property type="evidence" value="ECO:0007669"/>
    <property type="project" value="UniProtKB-KW"/>
</dbReference>
<dbReference type="GO" id="GO:0005737">
    <property type="term" value="C:cytoplasm"/>
    <property type="evidence" value="ECO:0007669"/>
    <property type="project" value="TreeGrafter"/>
</dbReference>
<dbReference type="InterPro" id="IPR036069">
    <property type="entry name" value="DUF34/NIF3_sf"/>
</dbReference>
<keyword evidence="2 3" id="KW-0479">Metal-binding</keyword>
<evidence type="ECO:0000313" key="4">
    <source>
        <dbReference type="EMBL" id="PWR72719.1"/>
    </source>
</evidence>
<dbReference type="GeneID" id="97548582"/>
<feature type="binding site" evidence="3">
    <location>
        <position position="206"/>
    </location>
    <ligand>
        <name>a divalent metal cation</name>
        <dbReference type="ChEBI" id="CHEBI:60240"/>
        <label>1</label>
    </ligand>
</feature>
<evidence type="ECO:0000256" key="1">
    <source>
        <dbReference type="ARBA" id="ARBA00006964"/>
    </source>
</evidence>
<dbReference type="EMBL" id="QGMY01000006">
    <property type="protein sequence ID" value="PWR72719.1"/>
    <property type="molecule type" value="Genomic_DNA"/>
</dbReference>
<dbReference type="Pfam" id="PF01784">
    <property type="entry name" value="DUF34_NIF3"/>
    <property type="match status" value="1"/>
</dbReference>
<accession>A0A2V2MZ23</accession>
<dbReference type="RefSeq" id="WP_109968230.1">
    <property type="nucleotide sequence ID" value="NZ_CP176093.1"/>
</dbReference>
<dbReference type="OrthoDB" id="85198at2157"/>
<dbReference type="Proteomes" id="UP000245657">
    <property type="component" value="Unassembled WGS sequence"/>
</dbReference>
<dbReference type="Gene3D" id="3.40.1390.30">
    <property type="entry name" value="NIF3 (NGG1p interacting factor 3)-like"/>
    <property type="match status" value="2"/>
</dbReference>
<gene>
    <name evidence="4" type="ORF">DK846_07145</name>
</gene>
<dbReference type="SUPFAM" id="SSF102705">
    <property type="entry name" value="NIF3 (NGG1p interacting factor 3)-like"/>
    <property type="match status" value="1"/>
</dbReference>
<protein>
    <submittedName>
        <fullName evidence="4">NGG1p interacting factor NIF3</fullName>
    </submittedName>
</protein>
<evidence type="ECO:0000256" key="2">
    <source>
        <dbReference type="ARBA" id="ARBA00022723"/>
    </source>
</evidence>
<dbReference type="FunFam" id="3.40.1390.30:FF:000001">
    <property type="entry name" value="GTP cyclohydrolase 1 type 2"/>
    <property type="match status" value="1"/>
</dbReference>
<organism evidence="4 5">
    <name type="scientific">Methanospirillum lacunae</name>
    <dbReference type="NCBI Taxonomy" id="668570"/>
    <lineage>
        <taxon>Archaea</taxon>
        <taxon>Methanobacteriati</taxon>
        <taxon>Methanobacteriota</taxon>
        <taxon>Stenosarchaea group</taxon>
        <taxon>Methanomicrobia</taxon>
        <taxon>Methanomicrobiales</taxon>
        <taxon>Methanospirillaceae</taxon>
        <taxon>Methanospirillum</taxon>
    </lineage>
</organism>
<evidence type="ECO:0000256" key="3">
    <source>
        <dbReference type="PIRSR" id="PIRSR602678-1"/>
    </source>
</evidence>
<sequence>MIYRDDIVLDLEGCAPPDLAEPFDQGKIGLIVEGKQEITRVCTCLDVTASVVRQVIELGADMIVAHHTPFWYPLTSIKGSDASLLRDLLSHEINVYVMHTNYDLAVAGVNHCLAGLLGLGSVRPLSLGVVGDCYLTPSMIADHLGTSLRIWGKVSEIRRLAVVGGSGFDPVLIKEASDVGAQAFLSAELKHSVARSSPLPLLEATHYALEAPAMRILAGKKGWTYIDDPPVLSTYP</sequence>
<feature type="binding site" evidence="3">
    <location>
        <position position="66"/>
    </location>
    <ligand>
        <name>a divalent metal cation</name>
        <dbReference type="ChEBI" id="CHEBI:60240"/>
        <label>1</label>
    </ligand>
</feature>
<evidence type="ECO:0000313" key="5">
    <source>
        <dbReference type="Proteomes" id="UP000245657"/>
    </source>
</evidence>